<reference evidence="1" key="2">
    <citation type="journal article" date="2022" name="New Phytol.">
        <title>Evolutionary transition to the ectomycorrhizal habit in the genomes of a hyperdiverse lineage of mushroom-forming fungi.</title>
        <authorList>
            <person name="Looney B."/>
            <person name="Miyauchi S."/>
            <person name="Morin E."/>
            <person name="Drula E."/>
            <person name="Courty P.E."/>
            <person name="Kohler A."/>
            <person name="Kuo A."/>
            <person name="LaButti K."/>
            <person name="Pangilinan J."/>
            <person name="Lipzen A."/>
            <person name="Riley R."/>
            <person name="Andreopoulos W."/>
            <person name="He G."/>
            <person name="Johnson J."/>
            <person name="Nolan M."/>
            <person name="Tritt A."/>
            <person name="Barry K.W."/>
            <person name="Grigoriev I.V."/>
            <person name="Nagy L.G."/>
            <person name="Hibbett D."/>
            <person name="Henrissat B."/>
            <person name="Matheny P.B."/>
            <person name="Labbe J."/>
            <person name="Martin F.M."/>
        </authorList>
    </citation>
    <scope>NUCLEOTIDE SEQUENCE</scope>
    <source>
        <strain evidence="1">HHB10654</strain>
    </source>
</reference>
<gene>
    <name evidence="1" type="ORF">BV25DRAFT_1825166</name>
</gene>
<evidence type="ECO:0000313" key="2">
    <source>
        <dbReference type="Proteomes" id="UP000814140"/>
    </source>
</evidence>
<sequence length="359" mass="39652">MHLDPRVLPILCSVLYPSVSPTPECHLATVATWADKIRYRARWSAPLHYVGALGDHPSDTCLFPGSRGWAGHEGGNVLAAIRNVTTILEDFVQVSERRVADDALAEEALKFLIHFVGDMHQPLHLTGRDRGGNGNKISWDGRITNLHSLWDGLLIAKALRGIPSSSNYSRPLPVREVEASLRGAIYDPYIRKLMWEGVGVGRGTGRWEAEVDDWLACPAPTRVGLARRFAQAVLGPAPGPPQTTDDDVLCPYAWAAPLHELNCEVVWPRELDEPRYAHVDGGHDDHVHAASAEDELRALDRDALPTAEVGKYLELDTPEYAGRIQREWVVEKLLAMGGIRLAAVLNVIFVPLVDVAHWL</sequence>
<dbReference type="Proteomes" id="UP000814140">
    <property type="component" value="Unassembled WGS sequence"/>
</dbReference>
<protein>
    <submittedName>
        <fullName evidence="1">Phospholipase C/P1 nuclease</fullName>
    </submittedName>
</protein>
<accession>A0ACB8T3U7</accession>
<dbReference type="EMBL" id="MU277206">
    <property type="protein sequence ID" value="KAI0062661.1"/>
    <property type="molecule type" value="Genomic_DNA"/>
</dbReference>
<comment type="caution">
    <text evidence="1">The sequence shown here is derived from an EMBL/GenBank/DDBJ whole genome shotgun (WGS) entry which is preliminary data.</text>
</comment>
<organism evidence="1 2">
    <name type="scientific">Artomyces pyxidatus</name>
    <dbReference type="NCBI Taxonomy" id="48021"/>
    <lineage>
        <taxon>Eukaryota</taxon>
        <taxon>Fungi</taxon>
        <taxon>Dikarya</taxon>
        <taxon>Basidiomycota</taxon>
        <taxon>Agaricomycotina</taxon>
        <taxon>Agaricomycetes</taxon>
        <taxon>Russulales</taxon>
        <taxon>Auriscalpiaceae</taxon>
        <taxon>Artomyces</taxon>
    </lineage>
</organism>
<keyword evidence="2" id="KW-1185">Reference proteome</keyword>
<name>A0ACB8T3U7_9AGAM</name>
<proteinExistence type="predicted"/>
<evidence type="ECO:0000313" key="1">
    <source>
        <dbReference type="EMBL" id="KAI0062661.1"/>
    </source>
</evidence>
<reference evidence="1" key="1">
    <citation type="submission" date="2021-03" db="EMBL/GenBank/DDBJ databases">
        <authorList>
            <consortium name="DOE Joint Genome Institute"/>
            <person name="Ahrendt S."/>
            <person name="Looney B.P."/>
            <person name="Miyauchi S."/>
            <person name="Morin E."/>
            <person name="Drula E."/>
            <person name="Courty P.E."/>
            <person name="Chicoki N."/>
            <person name="Fauchery L."/>
            <person name="Kohler A."/>
            <person name="Kuo A."/>
            <person name="Labutti K."/>
            <person name="Pangilinan J."/>
            <person name="Lipzen A."/>
            <person name="Riley R."/>
            <person name="Andreopoulos W."/>
            <person name="He G."/>
            <person name="Johnson J."/>
            <person name="Barry K.W."/>
            <person name="Grigoriev I.V."/>
            <person name="Nagy L."/>
            <person name="Hibbett D."/>
            <person name="Henrissat B."/>
            <person name="Matheny P.B."/>
            <person name="Labbe J."/>
            <person name="Martin F."/>
        </authorList>
    </citation>
    <scope>NUCLEOTIDE SEQUENCE</scope>
    <source>
        <strain evidence="1">HHB10654</strain>
    </source>
</reference>